<evidence type="ECO:0000259" key="10">
    <source>
        <dbReference type="Pfam" id="PF13813"/>
    </source>
</evidence>
<feature type="domain" description="Wax synthase" evidence="10">
    <location>
        <begin position="132"/>
        <end position="221"/>
    </location>
</feature>
<feature type="transmembrane region" description="Helical" evidence="9">
    <location>
        <begin position="103"/>
        <end position="127"/>
    </location>
</feature>
<keyword evidence="12" id="KW-1185">Reference proteome</keyword>
<sequence length="267" mass="30333">MGAFKLIMLAYDYGPGKDPWMMSSFTRFLTGMSFTIHMNPDPVPSIESKEGEEISDNVSTTDGKNGSGLHLRKSRYRDNQTEVAAEEKRKEDLAKMEGGSRDVTPFFCILGVLFTFELPTAIAASFFQVELPAQFNMPFFATSIGDFWGRRWNLLVNNLLKVSVYFPILEAFGGRSGKRPSFQVKALAVLASFTVSGLMHELIFFYMSQKAPTFEYTMFFVLNGVGTILESWLKRKKYYNPSKLVGWLVTFCFVFFYCLMALFPTYG</sequence>
<keyword evidence="5 9" id="KW-0812">Transmembrane</keyword>
<comment type="pathway">
    <text evidence="2">Secondary metabolite biosynthesis.</text>
</comment>
<dbReference type="Pfam" id="PF13813">
    <property type="entry name" value="MBOAT_2"/>
    <property type="match status" value="1"/>
</dbReference>
<dbReference type="InterPro" id="IPR044851">
    <property type="entry name" value="Wax_synthase"/>
</dbReference>
<gene>
    <name evidence="11" type="ORF">R1sor_005454</name>
</gene>
<evidence type="ECO:0000256" key="5">
    <source>
        <dbReference type="ARBA" id="ARBA00022692"/>
    </source>
</evidence>
<evidence type="ECO:0000256" key="1">
    <source>
        <dbReference type="ARBA" id="ARBA00004141"/>
    </source>
</evidence>
<evidence type="ECO:0000256" key="4">
    <source>
        <dbReference type="ARBA" id="ARBA00022679"/>
    </source>
</evidence>
<feature type="region of interest" description="Disordered" evidence="8">
    <location>
        <begin position="77"/>
        <end position="96"/>
    </location>
</feature>
<evidence type="ECO:0000256" key="8">
    <source>
        <dbReference type="SAM" id="MobiDB-lite"/>
    </source>
</evidence>
<dbReference type="PANTHER" id="PTHR31595:SF57">
    <property type="entry name" value="OS04G0481900 PROTEIN"/>
    <property type="match status" value="1"/>
</dbReference>
<dbReference type="InterPro" id="IPR032805">
    <property type="entry name" value="Wax_synthase_dom"/>
</dbReference>
<keyword evidence="4" id="KW-0808">Transferase</keyword>
<keyword evidence="7 9" id="KW-0472">Membrane</keyword>
<dbReference type="EMBL" id="JBJQOH010000003">
    <property type="protein sequence ID" value="KAL3691803.1"/>
    <property type="molecule type" value="Genomic_DNA"/>
</dbReference>
<accession>A0ABD3HJK2</accession>
<proteinExistence type="inferred from homology"/>
<comment type="subcellular location">
    <subcellularLocation>
        <location evidence="1">Membrane</location>
        <topology evidence="1">Multi-pass membrane protein</topology>
    </subcellularLocation>
</comment>
<evidence type="ECO:0000256" key="7">
    <source>
        <dbReference type="ARBA" id="ARBA00023136"/>
    </source>
</evidence>
<organism evidence="11 12">
    <name type="scientific">Riccia sorocarpa</name>
    <dbReference type="NCBI Taxonomy" id="122646"/>
    <lineage>
        <taxon>Eukaryota</taxon>
        <taxon>Viridiplantae</taxon>
        <taxon>Streptophyta</taxon>
        <taxon>Embryophyta</taxon>
        <taxon>Marchantiophyta</taxon>
        <taxon>Marchantiopsida</taxon>
        <taxon>Marchantiidae</taxon>
        <taxon>Marchantiales</taxon>
        <taxon>Ricciaceae</taxon>
        <taxon>Riccia</taxon>
    </lineage>
</organism>
<comment type="caution">
    <text evidence="11">The sequence shown here is derived from an EMBL/GenBank/DDBJ whole genome shotgun (WGS) entry which is preliminary data.</text>
</comment>
<protein>
    <recommendedName>
        <fullName evidence="10">Wax synthase domain-containing protein</fullName>
    </recommendedName>
</protein>
<dbReference type="AlphaFoldDB" id="A0ABD3HJK2"/>
<feature type="region of interest" description="Disordered" evidence="8">
    <location>
        <begin position="42"/>
        <end position="71"/>
    </location>
</feature>
<dbReference type="GO" id="GO:0016020">
    <property type="term" value="C:membrane"/>
    <property type="evidence" value="ECO:0007669"/>
    <property type="project" value="UniProtKB-SubCell"/>
</dbReference>
<name>A0ABD3HJK2_9MARC</name>
<dbReference type="GO" id="GO:0016740">
    <property type="term" value="F:transferase activity"/>
    <property type="evidence" value="ECO:0007669"/>
    <property type="project" value="UniProtKB-KW"/>
</dbReference>
<evidence type="ECO:0000256" key="3">
    <source>
        <dbReference type="ARBA" id="ARBA00007282"/>
    </source>
</evidence>
<comment type="similarity">
    <text evidence="3">Belongs to the wax synthase family.</text>
</comment>
<evidence type="ECO:0000256" key="2">
    <source>
        <dbReference type="ARBA" id="ARBA00005179"/>
    </source>
</evidence>
<dbReference type="PANTHER" id="PTHR31595">
    <property type="entry name" value="LONG-CHAIN-ALCOHOL O-FATTY-ACYLTRANSFERASE 3-RELATED"/>
    <property type="match status" value="1"/>
</dbReference>
<keyword evidence="6 9" id="KW-1133">Transmembrane helix</keyword>
<feature type="transmembrane region" description="Helical" evidence="9">
    <location>
        <begin position="186"/>
        <end position="207"/>
    </location>
</feature>
<evidence type="ECO:0000313" key="12">
    <source>
        <dbReference type="Proteomes" id="UP001633002"/>
    </source>
</evidence>
<reference evidence="11 12" key="1">
    <citation type="submission" date="2024-09" db="EMBL/GenBank/DDBJ databases">
        <title>Chromosome-scale assembly of Riccia sorocarpa.</title>
        <authorList>
            <person name="Paukszto L."/>
        </authorList>
    </citation>
    <scope>NUCLEOTIDE SEQUENCE [LARGE SCALE GENOMIC DNA]</scope>
    <source>
        <strain evidence="11">LP-2024</strain>
        <tissue evidence="11">Aerial parts of the thallus</tissue>
    </source>
</reference>
<evidence type="ECO:0000313" key="11">
    <source>
        <dbReference type="EMBL" id="KAL3691803.1"/>
    </source>
</evidence>
<dbReference type="Proteomes" id="UP001633002">
    <property type="component" value="Unassembled WGS sequence"/>
</dbReference>
<feature type="transmembrane region" description="Helical" evidence="9">
    <location>
        <begin position="245"/>
        <end position="266"/>
    </location>
</feature>
<evidence type="ECO:0000256" key="9">
    <source>
        <dbReference type="SAM" id="Phobius"/>
    </source>
</evidence>
<evidence type="ECO:0000256" key="6">
    <source>
        <dbReference type="ARBA" id="ARBA00022989"/>
    </source>
</evidence>